<dbReference type="PROSITE" id="PS51462">
    <property type="entry name" value="NUDIX"/>
    <property type="match status" value="1"/>
</dbReference>
<evidence type="ECO:0000256" key="19">
    <source>
        <dbReference type="ARBA" id="ARBA00048894"/>
    </source>
</evidence>
<evidence type="ECO:0000256" key="4">
    <source>
        <dbReference type="ARBA" id="ARBA00022723"/>
    </source>
</evidence>
<keyword evidence="5 23" id="KW-0378">Hydrolase</keyword>
<evidence type="ECO:0000256" key="14">
    <source>
        <dbReference type="ARBA" id="ARBA00030634"/>
    </source>
</evidence>
<comment type="catalytic activity">
    <reaction evidence="8">
        <text>2-oxo-dATP + H2O = 2-oxo-dAMP + diphosphate + H(+)</text>
        <dbReference type="Rhea" id="RHEA:31583"/>
        <dbReference type="ChEBI" id="CHEBI:15377"/>
        <dbReference type="ChEBI" id="CHEBI:15378"/>
        <dbReference type="ChEBI" id="CHEBI:33019"/>
        <dbReference type="ChEBI" id="CHEBI:63212"/>
        <dbReference type="ChEBI" id="CHEBI:77897"/>
        <dbReference type="EC" id="3.6.1.56"/>
    </reaction>
    <physiologicalReaction direction="left-to-right" evidence="8">
        <dbReference type="Rhea" id="RHEA:31584"/>
    </physiologicalReaction>
</comment>
<evidence type="ECO:0000256" key="10">
    <source>
        <dbReference type="ARBA" id="ARBA00024596"/>
    </source>
</evidence>
<comment type="catalytic activity">
    <reaction evidence="10">
        <text>2-oxo-ATP + H2O = 2-oxo-AMP + diphosphate + H(+)</text>
        <dbReference type="Rhea" id="RHEA:67392"/>
        <dbReference type="ChEBI" id="CHEBI:15377"/>
        <dbReference type="ChEBI" id="CHEBI:15378"/>
        <dbReference type="ChEBI" id="CHEBI:33019"/>
        <dbReference type="ChEBI" id="CHEBI:71395"/>
        <dbReference type="ChEBI" id="CHEBI:172878"/>
    </reaction>
    <physiologicalReaction direction="left-to-right" evidence="10">
        <dbReference type="Rhea" id="RHEA:67393"/>
    </physiologicalReaction>
</comment>
<evidence type="ECO:0000256" key="20">
    <source>
        <dbReference type="ARBA" id="ARBA00049032"/>
    </source>
</evidence>
<dbReference type="STRING" id="368408.Tpen_1041"/>
<gene>
    <name evidence="23" type="ordered locus">Tpen_1041</name>
</gene>
<dbReference type="Gene3D" id="3.90.79.10">
    <property type="entry name" value="Nucleoside Triphosphate Pyrophosphohydrolase"/>
    <property type="match status" value="1"/>
</dbReference>
<protein>
    <recommendedName>
        <fullName evidence="12">Oxidized purine nucleoside triphosphate hydrolase</fullName>
        <ecNumber evidence="11">3.6.1.56</ecNumber>
    </recommendedName>
    <alternativeName>
        <fullName evidence="16">2-hydroxy-dATP diphosphatase</fullName>
    </alternativeName>
    <alternativeName>
        <fullName evidence="15">7,8-dihydro-8-oxoguanine triphosphatase</fullName>
    </alternativeName>
    <alternativeName>
        <fullName evidence="14">8-oxo-dGTPase</fullName>
    </alternativeName>
    <alternativeName>
        <fullName evidence="17">Methylated purine nucleoside triphosphate hydrolase</fullName>
    </alternativeName>
    <alternativeName>
        <fullName evidence="13">Nucleoside diphosphate-linked moiety X motif 1</fullName>
    </alternativeName>
</protein>
<evidence type="ECO:0000256" key="11">
    <source>
        <dbReference type="ARBA" id="ARBA00026103"/>
    </source>
</evidence>
<comment type="similarity">
    <text evidence="2">Belongs to the Nudix hydrolase family.</text>
</comment>
<dbReference type="GO" id="GO:0008828">
    <property type="term" value="F:dATP diphosphatase activity"/>
    <property type="evidence" value="ECO:0007669"/>
    <property type="project" value="UniProtKB-EC"/>
</dbReference>
<evidence type="ECO:0000256" key="5">
    <source>
        <dbReference type="ARBA" id="ARBA00022801"/>
    </source>
</evidence>
<name>A1RZ11_THEPD</name>
<sequence>MWIATLCYLLRGDEVLLIRKLRGFGAGKYNGVGGKVEEGEDIWRAAMREVLEETGVEVKGLSYRGLLEFYAGGEEPEIIVHVFVSRDFAGEARPSDEAVPTWFKVGEIPYDEMWEDDRVWLPRVLEGRCVYGRFWFSGGFEKMLRYELSVYDGC</sequence>
<comment type="catalytic activity">
    <reaction evidence="9">
        <text>8-oxo-dGTP + H2O = 8-oxo-dGMP + diphosphate + H(+)</text>
        <dbReference type="Rhea" id="RHEA:31575"/>
        <dbReference type="ChEBI" id="CHEBI:15377"/>
        <dbReference type="ChEBI" id="CHEBI:15378"/>
        <dbReference type="ChEBI" id="CHEBI:33019"/>
        <dbReference type="ChEBI" id="CHEBI:63224"/>
        <dbReference type="ChEBI" id="CHEBI:77896"/>
    </reaction>
    <physiologicalReaction direction="left-to-right" evidence="9">
        <dbReference type="Rhea" id="RHEA:31576"/>
    </physiologicalReaction>
</comment>
<keyword evidence="6" id="KW-0460">Magnesium</keyword>
<dbReference type="PROSITE" id="PS00893">
    <property type="entry name" value="NUDIX_BOX"/>
    <property type="match status" value="1"/>
</dbReference>
<dbReference type="GeneID" id="4600946"/>
<organism evidence="23 24">
    <name type="scientific">Thermofilum pendens (strain DSM 2475 / Hrk 5)</name>
    <dbReference type="NCBI Taxonomy" id="368408"/>
    <lineage>
        <taxon>Archaea</taxon>
        <taxon>Thermoproteota</taxon>
        <taxon>Thermoprotei</taxon>
        <taxon>Thermofilales</taxon>
        <taxon>Thermofilaceae</taxon>
        <taxon>Thermofilum</taxon>
    </lineage>
</organism>
<dbReference type="AlphaFoldDB" id="A1RZ11"/>
<evidence type="ECO:0000256" key="1">
    <source>
        <dbReference type="ARBA" id="ARBA00001946"/>
    </source>
</evidence>
<evidence type="ECO:0000256" key="16">
    <source>
        <dbReference type="ARBA" id="ARBA00031927"/>
    </source>
</evidence>
<dbReference type="PANTHER" id="PTHR43758:SF2">
    <property type="entry name" value="OXIDIZED PURINE NUCLEOSIDE TRIPHOSPHATE HYDROLASE"/>
    <property type="match status" value="1"/>
</dbReference>
<keyword evidence="24" id="KW-1185">Reference proteome</keyword>
<comment type="cofactor">
    <cofactor evidence="1">
        <name>Mg(2+)</name>
        <dbReference type="ChEBI" id="CHEBI:18420"/>
    </cofactor>
</comment>
<dbReference type="OrthoDB" id="40462at2157"/>
<evidence type="ECO:0000256" key="18">
    <source>
        <dbReference type="ARBA" id="ARBA00048002"/>
    </source>
</evidence>
<evidence type="ECO:0000256" key="2">
    <source>
        <dbReference type="ARBA" id="ARBA00005582"/>
    </source>
</evidence>
<dbReference type="eggNOG" id="arCOG01074">
    <property type="taxonomic scope" value="Archaea"/>
</dbReference>
<dbReference type="GO" id="GO:0042262">
    <property type="term" value="P:DNA protection"/>
    <property type="evidence" value="ECO:0007669"/>
    <property type="project" value="InterPro"/>
</dbReference>
<comment type="catalytic activity">
    <reaction evidence="18">
        <text>N(6)-methyl-ATP + H2O = N(6)-methyl-AMP + diphosphate + H(+)</text>
        <dbReference type="Rhea" id="RHEA:67608"/>
        <dbReference type="ChEBI" id="CHEBI:15377"/>
        <dbReference type="ChEBI" id="CHEBI:15378"/>
        <dbReference type="ChEBI" id="CHEBI:33019"/>
        <dbReference type="ChEBI" id="CHEBI:144842"/>
        <dbReference type="ChEBI" id="CHEBI:172873"/>
    </reaction>
    <physiologicalReaction direction="left-to-right" evidence="18">
        <dbReference type="Rhea" id="RHEA:67609"/>
    </physiologicalReaction>
</comment>
<dbReference type="SUPFAM" id="SSF55811">
    <property type="entry name" value="Nudix"/>
    <property type="match status" value="1"/>
</dbReference>
<dbReference type="RefSeq" id="WP_011752706.1">
    <property type="nucleotide sequence ID" value="NC_008698.1"/>
</dbReference>
<evidence type="ECO:0000256" key="3">
    <source>
        <dbReference type="ARBA" id="ARBA00011245"/>
    </source>
</evidence>
<evidence type="ECO:0000313" key="23">
    <source>
        <dbReference type="EMBL" id="ABL78441.1"/>
    </source>
</evidence>
<dbReference type="PRINTS" id="PR01403">
    <property type="entry name" value="8OXTPHPHTASE"/>
</dbReference>
<dbReference type="InterPro" id="IPR020084">
    <property type="entry name" value="NUDIX_hydrolase_CS"/>
</dbReference>
<dbReference type="PANTHER" id="PTHR43758">
    <property type="entry name" value="7,8-DIHYDRO-8-OXOGUANINE TRIPHOSPHATASE"/>
    <property type="match status" value="1"/>
</dbReference>
<evidence type="ECO:0000313" key="24">
    <source>
        <dbReference type="Proteomes" id="UP000000641"/>
    </source>
</evidence>
<dbReference type="KEGG" id="tpe:Tpen_1041"/>
<dbReference type="HOGENOM" id="CLU_037162_11_1_2"/>
<comment type="catalytic activity">
    <reaction evidence="7">
        <text>8-oxo-dATP + H2O = 8-oxo-dAMP + diphosphate + H(+)</text>
        <dbReference type="Rhea" id="RHEA:65396"/>
        <dbReference type="ChEBI" id="CHEBI:15377"/>
        <dbReference type="ChEBI" id="CHEBI:15378"/>
        <dbReference type="ChEBI" id="CHEBI:33019"/>
        <dbReference type="ChEBI" id="CHEBI:71361"/>
        <dbReference type="ChEBI" id="CHEBI:172871"/>
    </reaction>
    <physiologicalReaction direction="left-to-right" evidence="7">
        <dbReference type="Rhea" id="RHEA:65397"/>
    </physiologicalReaction>
</comment>
<evidence type="ECO:0000256" key="21">
    <source>
        <dbReference type="ARBA" id="ARBA00053094"/>
    </source>
</evidence>
<evidence type="ECO:0000256" key="6">
    <source>
        <dbReference type="ARBA" id="ARBA00022842"/>
    </source>
</evidence>
<evidence type="ECO:0000256" key="12">
    <source>
        <dbReference type="ARBA" id="ARBA00026218"/>
    </source>
</evidence>
<dbReference type="EMBL" id="CP000505">
    <property type="protein sequence ID" value="ABL78441.1"/>
    <property type="molecule type" value="Genomic_DNA"/>
</dbReference>
<evidence type="ECO:0000256" key="7">
    <source>
        <dbReference type="ARBA" id="ARBA00024448"/>
    </source>
</evidence>
<keyword evidence="4" id="KW-0479">Metal-binding</keyword>
<comment type="catalytic activity">
    <reaction evidence="20">
        <text>N(6)-methyl-dATP + H2O = N(6)-methyl-dAMP + diphosphate + H(+)</text>
        <dbReference type="Rhea" id="RHEA:67604"/>
        <dbReference type="ChEBI" id="CHEBI:15377"/>
        <dbReference type="ChEBI" id="CHEBI:15378"/>
        <dbReference type="ChEBI" id="CHEBI:33019"/>
        <dbReference type="ChEBI" id="CHEBI:169976"/>
        <dbReference type="ChEBI" id="CHEBI:172872"/>
    </reaction>
    <physiologicalReaction direction="left-to-right" evidence="20">
        <dbReference type="Rhea" id="RHEA:67605"/>
    </physiologicalReaction>
</comment>
<evidence type="ECO:0000256" key="15">
    <source>
        <dbReference type="ARBA" id="ARBA00030682"/>
    </source>
</evidence>
<dbReference type="EnsemblBacteria" id="ABL78441">
    <property type="protein sequence ID" value="ABL78441"/>
    <property type="gene ID" value="Tpen_1041"/>
</dbReference>
<evidence type="ECO:0000256" key="13">
    <source>
        <dbReference type="ARBA" id="ARBA00029673"/>
    </source>
</evidence>
<reference evidence="24" key="1">
    <citation type="journal article" date="2008" name="J. Bacteriol.">
        <title>Genome sequence of Thermofilum pendens reveals an exceptional loss of biosynthetic pathways without genome reduction.</title>
        <authorList>
            <person name="Anderson I."/>
            <person name="Rodriguez J."/>
            <person name="Susanti D."/>
            <person name="Porat I."/>
            <person name="Reich C."/>
            <person name="Ulrich L.E."/>
            <person name="Elkins J.G."/>
            <person name="Mavromatis K."/>
            <person name="Lykidis A."/>
            <person name="Kim E."/>
            <person name="Thompson L.S."/>
            <person name="Nolan M."/>
            <person name="Land M."/>
            <person name="Copeland A."/>
            <person name="Lapidus A."/>
            <person name="Lucas S."/>
            <person name="Detter C."/>
            <person name="Zhulin I.B."/>
            <person name="Olsen G.J."/>
            <person name="Whitman W."/>
            <person name="Mukhopadhyay B."/>
            <person name="Bristow J."/>
            <person name="Kyrpides N."/>
        </authorList>
    </citation>
    <scope>NUCLEOTIDE SEQUENCE [LARGE SCALE GENOMIC DNA]</scope>
    <source>
        <strain evidence="24">DSM 2475 / Hrk 5</strain>
    </source>
</reference>
<evidence type="ECO:0000256" key="17">
    <source>
        <dbReference type="ARBA" id="ARBA00032071"/>
    </source>
</evidence>
<comment type="function">
    <text evidence="21">Oxidized purine nucleoside triphosphate hydrolase which is a prominent sanitizer of the oxidized nucleotide pool. Catalyzes the hydrolysis of 2-oxo-dATP (2-hydroxy-dATP) into 2-oxo-dAMP. Also has a significant hydrolase activity toward 2-oxo-ATP, 8-oxo-dGTP and 8-oxo-dATP. Through the hydrolysis of oxidized purine nucleoside triphosphates, prevents their incorporation into DNA and the subsequent transversions A:T to C:G and G:C to T:A. Also catalyzes the hydrolysis of methylated purine nucleoside triphosphate preventing their integration into DNA. Through this antimutagenic activity protects cells from oxidative stress.</text>
</comment>
<dbReference type="InterPro" id="IPR000086">
    <property type="entry name" value="NUDIX_hydrolase_dom"/>
</dbReference>
<evidence type="ECO:0000259" key="22">
    <source>
        <dbReference type="PROSITE" id="PS51462"/>
    </source>
</evidence>
<dbReference type="CDD" id="cd03427">
    <property type="entry name" value="NUDIX_MTH1_Nudt1"/>
    <property type="match status" value="1"/>
</dbReference>
<proteinExistence type="inferred from homology"/>
<dbReference type="GO" id="GO:0005737">
    <property type="term" value="C:cytoplasm"/>
    <property type="evidence" value="ECO:0007669"/>
    <property type="project" value="TreeGrafter"/>
</dbReference>
<dbReference type="InterPro" id="IPR003563">
    <property type="entry name" value="8ODP"/>
</dbReference>
<evidence type="ECO:0000256" key="9">
    <source>
        <dbReference type="ARBA" id="ARBA00024486"/>
    </source>
</evidence>
<comment type="catalytic activity">
    <reaction evidence="19">
        <text>O(6)-methyl-dGTP + H2O = O(6)-methyl-dGMP + diphosphate + H(+)</text>
        <dbReference type="Rhea" id="RHEA:67600"/>
        <dbReference type="ChEBI" id="CHEBI:15377"/>
        <dbReference type="ChEBI" id="CHEBI:15378"/>
        <dbReference type="ChEBI" id="CHEBI:33019"/>
        <dbReference type="ChEBI" id="CHEBI:169974"/>
        <dbReference type="ChEBI" id="CHEBI:169975"/>
    </reaction>
    <physiologicalReaction direction="left-to-right" evidence="19">
        <dbReference type="Rhea" id="RHEA:67601"/>
    </physiologicalReaction>
</comment>
<comment type="subunit">
    <text evidence="3">Monomer.</text>
</comment>
<dbReference type="EC" id="3.6.1.56" evidence="11"/>
<feature type="domain" description="Nudix hydrolase" evidence="22">
    <location>
        <begin position="1"/>
        <end position="142"/>
    </location>
</feature>
<evidence type="ECO:0000256" key="8">
    <source>
        <dbReference type="ARBA" id="ARBA00024459"/>
    </source>
</evidence>
<dbReference type="InterPro" id="IPR015797">
    <property type="entry name" value="NUDIX_hydrolase-like_dom_sf"/>
</dbReference>
<dbReference type="GO" id="GO:0046872">
    <property type="term" value="F:metal ion binding"/>
    <property type="evidence" value="ECO:0007669"/>
    <property type="project" value="UniProtKB-KW"/>
</dbReference>
<dbReference type="Pfam" id="PF00293">
    <property type="entry name" value="NUDIX"/>
    <property type="match status" value="1"/>
</dbReference>
<dbReference type="GO" id="GO:0008413">
    <property type="term" value="F:8-oxo-7,8-dihydroguanosine triphosphate pyrophosphatase activity"/>
    <property type="evidence" value="ECO:0007669"/>
    <property type="project" value="InterPro"/>
</dbReference>
<accession>A1RZ11</accession>
<dbReference type="Proteomes" id="UP000000641">
    <property type="component" value="Chromosome"/>
</dbReference>